<gene>
    <name evidence="7" type="ORF">GORHZ_169_00250</name>
</gene>
<keyword evidence="1" id="KW-0805">Transcription regulation</keyword>
<dbReference type="PROSITE" id="PS50977">
    <property type="entry name" value="HTH_TETR_2"/>
    <property type="match status" value="1"/>
</dbReference>
<evidence type="ECO:0000256" key="2">
    <source>
        <dbReference type="ARBA" id="ARBA00023125"/>
    </source>
</evidence>
<feature type="domain" description="HTH tetR-type" evidence="6">
    <location>
        <begin position="18"/>
        <end position="78"/>
    </location>
</feature>
<dbReference type="Gene3D" id="1.10.357.10">
    <property type="entry name" value="Tetracycline Repressor, domain 2"/>
    <property type="match status" value="1"/>
</dbReference>
<dbReference type="InterPro" id="IPR009057">
    <property type="entry name" value="Homeodomain-like_sf"/>
</dbReference>
<reference evidence="7 8" key="1">
    <citation type="submission" date="2012-08" db="EMBL/GenBank/DDBJ databases">
        <title>Whole genome shotgun sequence of Gordonia rhizosphera NBRC 16068.</title>
        <authorList>
            <person name="Takarada H."/>
            <person name="Isaki S."/>
            <person name="Hosoyama A."/>
            <person name="Tsuchikane K."/>
            <person name="Katsumata H."/>
            <person name="Baba S."/>
            <person name="Ohji S."/>
            <person name="Yamazaki S."/>
            <person name="Fujita N."/>
        </authorList>
    </citation>
    <scope>NUCLEOTIDE SEQUENCE [LARGE SCALE GENOMIC DNA]</scope>
    <source>
        <strain evidence="7 8">NBRC 16068</strain>
    </source>
</reference>
<dbReference type="eggNOG" id="COG1309">
    <property type="taxonomic scope" value="Bacteria"/>
</dbReference>
<comment type="caution">
    <text evidence="7">The sequence shown here is derived from an EMBL/GenBank/DDBJ whole genome shotgun (WGS) entry which is preliminary data.</text>
</comment>
<dbReference type="AlphaFoldDB" id="K6X0F5"/>
<evidence type="ECO:0000256" key="1">
    <source>
        <dbReference type="ARBA" id="ARBA00023015"/>
    </source>
</evidence>
<evidence type="ECO:0000256" key="4">
    <source>
        <dbReference type="PROSITE-ProRule" id="PRU00335"/>
    </source>
</evidence>
<dbReference type="GO" id="GO:0000976">
    <property type="term" value="F:transcription cis-regulatory region binding"/>
    <property type="evidence" value="ECO:0007669"/>
    <property type="project" value="TreeGrafter"/>
</dbReference>
<evidence type="ECO:0000259" key="6">
    <source>
        <dbReference type="PROSITE" id="PS50977"/>
    </source>
</evidence>
<protein>
    <submittedName>
        <fullName evidence="7">Putative TetR family transcriptional regulator</fullName>
    </submittedName>
</protein>
<evidence type="ECO:0000313" key="8">
    <source>
        <dbReference type="Proteomes" id="UP000008363"/>
    </source>
</evidence>
<dbReference type="PANTHER" id="PTHR30055">
    <property type="entry name" value="HTH-TYPE TRANSCRIPTIONAL REGULATOR RUTR"/>
    <property type="match status" value="1"/>
</dbReference>
<dbReference type="PANTHER" id="PTHR30055:SF238">
    <property type="entry name" value="MYCOFACTOCIN BIOSYNTHESIS TRANSCRIPTIONAL REGULATOR MFTR-RELATED"/>
    <property type="match status" value="1"/>
</dbReference>
<proteinExistence type="predicted"/>
<feature type="compositionally biased region" description="Polar residues" evidence="5">
    <location>
        <begin position="1"/>
        <end position="11"/>
    </location>
</feature>
<sequence length="206" mass="23365">MRGPSSTQPMSQRDKNRARTRRDIETASLELFESQGYHATTVEQITRLAGCSSATFFRHFRSKEDVLFANDEAAAVELARFVQERSDRSQTLGAVAEPVAMFAQSFLVEANSDAQRLTRLVMTTRELEARSLRMRLKWEHAVARAFCVEDGRDKPEFDHMLLASLTVSCLSTALWHWQEPGGSDDIRHETKRAFDTAQRLTARGVD</sequence>
<accession>K6X0F5</accession>
<keyword evidence="8" id="KW-1185">Reference proteome</keyword>
<dbReference type="GO" id="GO:0003700">
    <property type="term" value="F:DNA-binding transcription factor activity"/>
    <property type="evidence" value="ECO:0007669"/>
    <property type="project" value="TreeGrafter"/>
</dbReference>
<feature type="compositionally biased region" description="Basic and acidic residues" evidence="5">
    <location>
        <begin position="12"/>
        <end position="21"/>
    </location>
</feature>
<dbReference type="SUPFAM" id="SSF46689">
    <property type="entry name" value="Homeodomain-like"/>
    <property type="match status" value="1"/>
</dbReference>
<dbReference type="PRINTS" id="PR00455">
    <property type="entry name" value="HTHTETR"/>
</dbReference>
<evidence type="ECO:0000256" key="3">
    <source>
        <dbReference type="ARBA" id="ARBA00023163"/>
    </source>
</evidence>
<dbReference type="Pfam" id="PF00440">
    <property type="entry name" value="TetR_N"/>
    <property type="match status" value="1"/>
</dbReference>
<evidence type="ECO:0000256" key="5">
    <source>
        <dbReference type="SAM" id="MobiDB-lite"/>
    </source>
</evidence>
<name>K6X0F5_9ACTN</name>
<dbReference type="InterPro" id="IPR001647">
    <property type="entry name" value="HTH_TetR"/>
</dbReference>
<feature type="region of interest" description="Disordered" evidence="5">
    <location>
        <begin position="1"/>
        <end position="21"/>
    </location>
</feature>
<dbReference type="InterPro" id="IPR050109">
    <property type="entry name" value="HTH-type_TetR-like_transc_reg"/>
</dbReference>
<keyword evidence="3" id="KW-0804">Transcription</keyword>
<dbReference type="Proteomes" id="UP000008363">
    <property type="component" value="Unassembled WGS sequence"/>
</dbReference>
<dbReference type="EMBL" id="BAHC01000169">
    <property type="protein sequence ID" value="GAB92279.1"/>
    <property type="molecule type" value="Genomic_DNA"/>
</dbReference>
<keyword evidence="2 4" id="KW-0238">DNA-binding</keyword>
<dbReference type="STRING" id="1108045.GORHZ_169_00250"/>
<organism evidence="7 8">
    <name type="scientific">Gordonia rhizosphera NBRC 16068</name>
    <dbReference type="NCBI Taxonomy" id="1108045"/>
    <lineage>
        <taxon>Bacteria</taxon>
        <taxon>Bacillati</taxon>
        <taxon>Actinomycetota</taxon>
        <taxon>Actinomycetes</taxon>
        <taxon>Mycobacteriales</taxon>
        <taxon>Gordoniaceae</taxon>
        <taxon>Gordonia</taxon>
    </lineage>
</organism>
<feature type="DNA-binding region" description="H-T-H motif" evidence="4">
    <location>
        <begin position="41"/>
        <end position="60"/>
    </location>
</feature>
<evidence type="ECO:0000313" key="7">
    <source>
        <dbReference type="EMBL" id="GAB92279.1"/>
    </source>
</evidence>